<dbReference type="EMBL" id="CAJHNH020002780">
    <property type="protein sequence ID" value="CAG5127753.1"/>
    <property type="molecule type" value="Genomic_DNA"/>
</dbReference>
<evidence type="ECO:0000313" key="3">
    <source>
        <dbReference type="Proteomes" id="UP000678393"/>
    </source>
</evidence>
<dbReference type="PROSITE" id="PS50022">
    <property type="entry name" value="FA58C_3"/>
    <property type="match status" value="1"/>
</dbReference>
<dbReference type="PANTHER" id="PTHR24543:SF291">
    <property type="entry name" value="SMOKE ALARM, ISOFORM D"/>
    <property type="match status" value="1"/>
</dbReference>
<dbReference type="AlphaFoldDB" id="A0A8S3ZE80"/>
<dbReference type="OrthoDB" id="6355129at2759"/>
<sequence>MDFVVVKSSKHSTSQVTSYRVETGVISNAGVTYRFNRNSSDDDTFTVEFTLQMADCVVAFDQSQHTVSFGLDIASSILILNVLVTATRTQKEEVSFNVSSSVDLINSTSSKVEIDTILRLSSLSTAEGQNSILNIFVPIFAAYVSTVVTSPYKIITSEVNINNVVTLSFGPIFFTDEIHLTTILASNTSHPVPAEVTGLDTVFTMQPIADTHTTTDLAGEITYLNFSVTTTPQGSSGCALEALGMESGAIKDCQISSSPDSISGNEATEGRYNKGKGWSPFVHTGKVKEERYLQVYFGKQMLVTKIKIQQQGPAWAKELALKYSNDGLSWIPNNHTVKQEKDVFIPQASRYLRVMVSALDQENLKSNFRFEFMGCETSTEAVTELDSRVGSILGYNSEDSRLYAVSAGADSYMSSLDGIEWFSVTLEDPNKAKTLATYKPALTVPVDGDPKLNSATPDSKFTDSGYGATIDGVMKSGAIIFHWSDCCP</sequence>
<dbReference type="Pfam" id="PF00754">
    <property type="entry name" value="F5_F8_type_C"/>
    <property type="match status" value="1"/>
</dbReference>
<name>A0A8S3ZE80_9EUPU</name>
<feature type="domain" description="F5/8 type C" evidence="1">
    <location>
        <begin position="238"/>
        <end position="375"/>
    </location>
</feature>
<proteinExistence type="predicted"/>
<dbReference type="Proteomes" id="UP000678393">
    <property type="component" value="Unassembled WGS sequence"/>
</dbReference>
<protein>
    <recommendedName>
        <fullName evidence="1">F5/8 type C domain-containing protein</fullName>
    </recommendedName>
</protein>
<reference evidence="2" key="1">
    <citation type="submission" date="2021-04" db="EMBL/GenBank/DDBJ databases">
        <authorList>
            <consortium name="Molecular Ecology Group"/>
        </authorList>
    </citation>
    <scope>NUCLEOTIDE SEQUENCE</scope>
</reference>
<comment type="caution">
    <text evidence="2">The sequence shown here is derived from an EMBL/GenBank/DDBJ whole genome shotgun (WGS) entry which is preliminary data.</text>
</comment>
<dbReference type="PANTHER" id="PTHR24543">
    <property type="entry name" value="MULTICOPPER OXIDASE-RELATED"/>
    <property type="match status" value="1"/>
</dbReference>
<dbReference type="Gene3D" id="2.60.120.260">
    <property type="entry name" value="Galactose-binding domain-like"/>
    <property type="match status" value="1"/>
</dbReference>
<dbReference type="InterPro" id="IPR008979">
    <property type="entry name" value="Galactose-bd-like_sf"/>
</dbReference>
<evidence type="ECO:0000259" key="1">
    <source>
        <dbReference type="PROSITE" id="PS50022"/>
    </source>
</evidence>
<dbReference type="InterPro" id="IPR000421">
    <property type="entry name" value="FA58C"/>
</dbReference>
<gene>
    <name evidence="2" type="ORF">CUNI_LOCUS13311</name>
</gene>
<accession>A0A8S3ZE80</accession>
<organism evidence="2 3">
    <name type="scientific">Candidula unifasciata</name>
    <dbReference type="NCBI Taxonomy" id="100452"/>
    <lineage>
        <taxon>Eukaryota</taxon>
        <taxon>Metazoa</taxon>
        <taxon>Spiralia</taxon>
        <taxon>Lophotrochozoa</taxon>
        <taxon>Mollusca</taxon>
        <taxon>Gastropoda</taxon>
        <taxon>Heterobranchia</taxon>
        <taxon>Euthyneura</taxon>
        <taxon>Panpulmonata</taxon>
        <taxon>Eupulmonata</taxon>
        <taxon>Stylommatophora</taxon>
        <taxon>Helicina</taxon>
        <taxon>Helicoidea</taxon>
        <taxon>Geomitridae</taxon>
        <taxon>Candidula</taxon>
    </lineage>
</organism>
<keyword evidence="3" id="KW-1185">Reference proteome</keyword>
<dbReference type="SUPFAM" id="SSF49785">
    <property type="entry name" value="Galactose-binding domain-like"/>
    <property type="match status" value="1"/>
</dbReference>
<evidence type="ECO:0000313" key="2">
    <source>
        <dbReference type="EMBL" id="CAG5127753.1"/>
    </source>
</evidence>